<protein>
    <recommendedName>
        <fullName evidence="6">RING-CH-type domain-containing protein</fullName>
    </recommendedName>
</protein>
<keyword evidence="5" id="KW-0472">Membrane</keyword>
<feature type="transmembrane region" description="Helical" evidence="5">
    <location>
        <begin position="159"/>
        <end position="177"/>
    </location>
</feature>
<dbReference type="SMART" id="SM00744">
    <property type="entry name" value="RINGv"/>
    <property type="match status" value="1"/>
</dbReference>
<dbReference type="Gene3D" id="3.30.40.10">
    <property type="entry name" value="Zinc/RING finger domain, C3HC4 (zinc finger)"/>
    <property type="match status" value="1"/>
</dbReference>
<evidence type="ECO:0000256" key="5">
    <source>
        <dbReference type="SAM" id="Phobius"/>
    </source>
</evidence>
<feature type="domain" description="RING-CH-type" evidence="6">
    <location>
        <begin position="515"/>
        <end position="582"/>
    </location>
</feature>
<feature type="transmembrane region" description="Helical" evidence="5">
    <location>
        <begin position="261"/>
        <end position="284"/>
    </location>
</feature>
<dbReference type="GO" id="GO:0008270">
    <property type="term" value="F:zinc ion binding"/>
    <property type="evidence" value="ECO:0007669"/>
    <property type="project" value="UniProtKB-KW"/>
</dbReference>
<keyword evidence="1" id="KW-0479">Metal-binding</keyword>
<dbReference type="PANTHER" id="PTHR20893">
    <property type="entry name" value="LD08641P"/>
    <property type="match status" value="1"/>
</dbReference>
<feature type="transmembrane region" description="Helical" evidence="5">
    <location>
        <begin position="458"/>
        <end position="478"/>
    </location>
</feature>
<dbReference type="CDD" id="cd16495">
    <property type="entry name" value="RING_CH-C4HC3_MARCH"/>
    <property type="match status" value="1"/>
</dbReference>
<dbReference type="InterPro" id="IPR013083">
    <property type="entry name" value="Znf_RING/FYVE/PHD"/>
</dbReference>
<name>A0A0P4WXF5_SCYOL</name>
<evidence type="ECO:0000256" key="2">
    <source>
        <dbReference type="ARBA" id="ARBA00022771"/>
    </source>
</evidence>
<keyword evidence="2" id="KW-0863">Zinc-finger</keyword>
<dbReference type="Pfam" id="PF12906">
    <property type="entry name" value="RINGv"/>
    <property type="match status" value="1"/>
</dbReference>
<feature type="transmembrane region" description="Helical" evidence="5">
    <location>
        <begin position="189"/>
        <end position="209"/>
    </location>
</feature>
<feature type="transmembrane region" description="Helical" evidence="5">
    <location>
        <begin position="229"/>
        <end position="249"/>
    </location>
</feature>
<feature type="transmembrane region" description="Helical" evidence="5">
    <location>
        <begin position="625"/>
        <end position="646"/>
    </location>
</feature>
<evidence type="ECO:0000256" key="1">
    <source>
        <dbReference type="ARBA" id="ARBA00022723"/>
    </source>
</evidence>
<proteinExistence type="predicted"/>
<keyword evidence="3" id="KW-0862">Zinc</keyword>
<evidence type="ECO:0000259" key="6">
    <source>
        <dbReference type="PROSITE" id="PS51292"/>
    </source>
</evidence>
<keyword evidence="5" id="KW-1133">Transmembrane helix</keyword>
<feature type="transmembrane region" description="Helical" evidence="5">
    <location>
        <begin position="111"/>
        <end position="138"/>
    </location>
</feature>
<evidence type="ECO:0000313" key="7">
    <source>
        <dbReference type="EMBL" id="JAI66363.1"/>
    </source>
</evidence>
<accession>A0A0P4WXF5</accession>
<organism evidence="7">
    <name type="scientific">Scylla olivacea</name>
    <name type="common">Orange mud crab</name>
    <name type="synonym">Cancer olivacea</name>
    <dbReference type="NCBI Taxonomy" id="85551"/>
    <lineage>
        <taxon>Eukaryota</taxon>
        <taxon>Metazoa</taxon>
        <taxon>Ecdysozoa</taxon>
        <taxon>Arthropoda</taxon>
        <taxon>Crustacea</taxon>
        <taxon>Multicrustacea</taxon>
        <taxon>Malacostraca</taxon>
        <taxon>Eumalacostraca</taxon>
        <taxon>Eucarida</taxon>
        <taxon>Decapoda</taxon>
        <taxon>Pleocyemata</taxon>
        <taxon>Brachyura</taxon>
        <taxon>Eubrachyura</taxon>
        <taxon>Portunoidea</taxon>
        <taxon>Portunidae</taxon>
        <taxon>Portuninae</taxon>
        <taxon>Scylla</taxon>
    </lineage>
</organism>
<dbReference type="EMBL" id="GDRN01051799">
    <property type="protein sequence ID" value="JAI66363.1"/>
    <property type="molecule type" value="Transcribed_RNA"/>
</dbReference>
<feature type="transmembrane region" description="Helical" evidence="5">
    <location>
        <begin position="421"/>
        <end position="443"/>
    </location>
</feature>
<keyword evidence="5" id="KW-0812">Transmembrane</keyword>
<reference evidence="7" key="1">
    <citation type="submission" date="2015-09" db="EMBL/GenBank/DDBJ databases">
        <title>Scylla olivacea transcriptome.</title>
        <authorList>
            <person name="Ikhwanuddin M."/>
        </authorList>
    </citation>
    <scope>NUCLEOTIDE SEQUENCE</scope>
</reference>
<feature type="region of interest" description="Disordered" evidence="4">
    <location>
        <begin position="317"/>
        <end position="389"/>
    </location>
</feature>
<feature type="compositionally biased region" description="Low complexity" evidence="4">
    <location>
        <begin position="317"/>
        <end position="362"/>
    </location>
</feature>
<dbReference type="SUPFAM" id="SSF57850">
    <property type="entry name" value="RING/U-box"/>
    <property type="match status" value="1"/>
</dbReference>
<dbReference type="InterPro" id="IPR011016">
    <property type="entry name" value="Znf_RING-CH"/>
</dbReference>
<dbReference type="PANTHER" id="PTHR20893:SF2">
    <property type="entry name" value="LD08641P"/>
    <property type="match status" value="1"/>
</dbReference>
<dbReference type="Gene3D" id="2.60.120.260">
    <property type="entry name" value="Galactose-binding domain-like"/>
    <property type="match status" value="1"/>
</dbReference>
<sequence>MMNAGRQDNTGWGGMVGGNSGAGAGGARSGYTVLQHGPPAPTPAASSNHATTLHASLSESLYSSLRSFYESMTNNFSDACQANCSGRGECLNGTCVCLVQYEGDTCREPNLAYFISFATVFYLIAAVSLAQLVVCVRAEYMRQKTPSLRRACRVTTQKMLYVITFVAATLRGAYFSSPANADLKLAPSFVSAFYPIILSGGSLIVCFWAEAFHLRDIRCERPRFLSKSFCGFLTFNVLTYSLLVAEILLTRQTGTLEERSFFTHIFNGCYAVLLFIVVVFFLIYGVEVYFKVRGGFIDDTIIVGHVHSRTPPQDLLSHSLPPLLNSSDTDPSSSSPSISTESSLSSSTSPLSSLTPLAPSSPSKKKLFPKSAREDRPSEEQDPSTQRLVPEQLQVSGEVVGVAHPQQGIDQSQLHQSRFGLVFQACMLMITVCFLFSDVLGGFWKNRVPLMSRNAYDIIFRVVELGVALWFPCVLWNCMSPEQLWILNPKKILKKLDIDRSLELGQKVPQKSEGASSDGGAECWICYDTERTDAGPLIQPCDCRGDVGAVHHHCLRKWLMECAENSSENLSCKVCGAVYQLERGRAWWIGQGFTTRHWLQTASLVTVMCGTIAGAWTLIQMYDDAYIRSLAAGATLLIIYVCLKFLGFNTFSAYQRARYSAVKILGRHFAQRETCPPVEPGVPTASANVSTISSEVLVDMNATGVPKMPEATI</sequence>
<evidence type="ECO:0000256" key="4">
    <source>
        <dbReference type="SAM" id="MobiDB-lite"/>
    </source>
</evidence>
<dbReference type="AlphaFoldDB" id="A0A0P4WXF5"/>
<feature type="transmembrane region" description="Helical" evidence="5">
    <location>
        <begin position="598"/>
        <end position="619"/>
    </location>
</feature>
<evidence type="ECO:0000256" key="3">
    <source>
        <dbReference type="ARBA" id="ARBA00022833"/>
    </source>
</evidence>
<dbReference type="PROSITE" id="PS51292">
    <property type="entry name" value="ZF_RING_CH"/>
    <property type="match status" value="1"/>
</dbReference>